<protein>
    <recommendedName>
        <fullName evidence="1">GGDEF domain-containing protein</fullName>
    </recommendedName>
</protein>
<gene>
    <name evidence="2" type="ORF">PAECIP111891_00526</name>
</gene>
<dbReference type="NCBIfam" id="TIGR00254">
    <property type="entry name" value="GGDEF"/>
    <property type="match status" value="1"/>
</dbReference>
<evidence type="ECO:0000313" key="3">
    <source>
        <dbReference type="Proteomes" id="UP000838821"/>
    </source>
</evidence>
<dbReference type="PANTHER" id="PTHR46663:SF2">
    <property type="entry name" value="GGDEF DOMAIN-CONTAINING PROTEIN"/>
    <property type="match status" value="1"/>
</dbReference>
<reference evidence="2" key="1">
    <citation type="submission" date="2022-01" db="EMBL/GenBank/DDBJ databases">
        <authorList>
            <person name="Criscuolo A."/>
        </authorList>
    </citation>
    <scope>NUCLEOTIDE SEQUENCE</scope>
    <source>
        <strain evidence="2">CIP111891</strain>
    </source>
</reference>
<feature type="domain" description="GGDEF" evidence="1">
    <location>
        <begin position="194"/>
        <end position="326"/>
    </location>
</feature>
<dbReference type="InterPro" id="IPR003018">
    <property type="entry name" value="GAF"/>
</dbReference>
<sequence length="326" mass="37109">MLNFKFWSVITILIPLNELQFYKNFDELAKDILEMAKETMPDRLIYLTSLTKKQQIILKLSESNEKIAINEGMVIKINETVCNRIDFENNAPLVFEDMSREANLDDLRQALVAANINSYLGIPIILSNGDTFGTLCAVHTNAKKINKKSITMLQRIAKLFSYYLDLERLAYRDSLTGLYNRQFLYKYFEESSTTGGALLFLDLDGFKKINDLYGHETGDLVLREVALRLENFVQLHQGFAVRLGGDEFVINLVDLTSRVEISKLADLLLSRLSTWDTQLEAFNLSVSIGIVLYPAGENNLLKVLLKNADNALYRAKANGKNGYQFF</sequence>
<dbReference type="Pfam" id="PF01590">
    <property type="entry name" value="GAF"/>
    <property type="match status" value="1"/>
</dbReference>
<dbReference type="EMBL" id="CAKMMW010000002">
    <property type="protein sequence ID" value="CAH1194830.1"/>
    <property type="molecule type" value="Genomic_DNA"/>
</dbReference>
<dbReference type="InterPro" id="IPR000160">
    <property type="entry name" value="GGDEF_dom"/>
</dbReference>
<dbReference type="InterPro" id="IPR029787">
    <property type="entry name" value="Nucleotide_cyclase"/>
</dbReference>
<dbReference type="InterPro" id="IPR043128">
    <property type="entry name" value="Rev_trsase/Diguanyl_cyclase"/>
</dbReference>
<dbReference type="CDD" id="cd01949">
    <property type="entry name" value="GGDEF"/>
    <property type="match status" value="1"/>
</dbReference>
<keyword evidence="3" id="KW-1185">Reference proteome</keyword>
<evidence type="ECO:0000259" key="1">
    <source>
        <dbReference type="PROSITE" id="PS50887"/>
    </source>
</evidence>
<accession>A0ABM9BVM7</accession>
<proteinExistence type="predicted"/>
<dbReference type="InterPro" id="IPR052163">
    <property type="entry name" value="DGC-Regulatory_Protein"/>
</dbReference>
<dbReference type="Gene3D" id="3.30.70.270">
    <property type="match status" value="1"/>
</dbReference>
<dbReference type="SUPFAM" id="SSF55781">
    <property type="entry name" value="GAF domain-like"/>
    <property type="match status" value="1"/>
</dbReference>
<dbReference type="SMART" id="SM00065">
    <property type="entry name" value="GAF"/>
    <property type="match status" value="1"/>
</dbReference>
<name>A0ABM9BVM7_9BACL</name>
<dbReference type="Pfam" id="PF00990">
    <property type="entry name" value="GGDEF"/>
    <property type="match status" value="1"/>
</dbReference>
<dbReference type="Gene3D" id="3.30.450.40">
    <property type="match status" value="1"/>
</dbReference>
<organism evidence="2 3">
    <name type="scientific">Paenibacillus allorhizoplanae</name>
    <dbReference type="NCBI Taxonomy" id="2905648"/>
    <lineage>
        <taxon>Bacteria</taxon>
        <taxon>Bacillati</taxon>
        <taxon>Bacillota</taxon>
        <taxon>Bacilli</taxon>
        <taxon>Bacillales</taxon>
        <taxon>Paenibacillaceae</taxon>
        <taxon>Paenibacillus</taxon>
    </lineage>
</organism>
<dbReference type="SUPFAM" id="SSF55073">
    <property type="entry name" value="Nucleotide cyclase"/>
    <property type="match status" value="1"/>
</dbReference>
<dbReference type="SMART" id="SM00267">
    <property type="entry name" value="GGDEF"/>
    <property type="match status" value="1"/>
</dbReference>
<comment type="caution">
    <text evidence="2">The sequence shown here is derived from an EMBL/GenBank/DDBJ whole genome shotgun (WGS) entry which is preliminary data.</text>
</comment>
<dbReference type="PROSITE" id="PS50887">
    <property type="entry name" value="GGDEF"/>
    <property type="match status" value="1"/>
</dbReference>
<dbReference type="PANTHER" id="PTHR46663">
    <property type="entry name" value="DIGUANYLATE CYCLASE DGCT-RELATED"/>
    <property type="match status" value="1"/>
</dbReference>
<dbReference type="InterPro" id="IPR029016">
    <property type="entry name" value="GAF-like_dom_sf"/>
</dbReference>
<evidence type="ECO:0000313" key="2">
    <source>
        <dbReference type="EMBL" id="CAH1194830.1"/>
    </source>
</evidence>
<dbReference type="Proteomes" id="UP000838821">
    <property type="component" value="Unassembled WGS sequence"/>
</dbReference>